<dbReference type="HOGENOM" id="CLU_873814_0_0_5"/>
<gene>
    <name evidence="1" type="ORF">SI859A1_01917</name>
</gene>
<evidence type="ECO:0000313" key="2">
    <source>
        <dbReference type="Proteomes" id="UP000000321"/>
    </source>
</evidence>
<dbReference type="Proteomes" id="UP000000321">
    <property type="component" value="Unassembled WGS sequence"/>
</dbReference>
<accession>Q1YNC4</accession>
<proteinExistence type="predicted"/>
<dbReference type="AlphaFoldDB" id="Q1YNC4"/>
<keyword evidence="2" id="KW-1185">Reference proteome</keyword>
<evidence type="ECO:0000313" key="1">
    <source>
        <dbReference type="EMBL" id="EAS51107.1"/>
    </source>
</evidence>
<dbReference type="EMBL" id="AAPJ01000001">
    <property type="protein sequence ID" value="EAS51107.1"/>
    <property type="molecule type" value="Genomic_DNA"/>
</dbReference>
<comment type="caution">
    <text evidence="1">The sequence shown here is derived from an EMBL/GenBank/DDBJ whole genome shotgun (WGS) entry which is preliminary data.</text>
</comment>
<name>Q1YNC4_AURMS</name>
<sequence>MKHGDVDKDRSGSGRLRFRWTIFLSVGIERFRSARSKGNVVQRISIPWVIEIAAVLDGLNAVATGPLSPMNWHAIFNAKNQLEALFSASPYGPFLRSTRTKHDSLQTELNRLLTPVGNSPTGNLTEYDVWNMKNLRDQFKMVFLSELNTIPTYLVTGKESFDVNLLIDAGVGLFPRTLLVKAPETERDAMQAGRALAFELGTACGFHVFRVTESVVRRYWDEVSGSPRPNLETLGNFAAEMHKKGFGDTKIVEAIKQMTKLHRNPLIHPEVILSVEEAIGIVGIARSVVGAILTVLPDAPLTISSPLPALYAAATETT</sequence>
<organism evidence="1 2">
    <name type="scientific">Aurantimonas manganoxydans (strain ATCC BAA-1229 / DSM 21871 / SI85-9A1)</name>
    <dbReference type="NCBI Taxonomy" id="287752"/>
    <lineage>
        <taxon>Bacteria</taxon>
        <taxon>Pseudomonadati</taxon>
        <taxon>Pseudomonadota</taxon>
        <taxon>Alphaproteobacteria</taxon>
        <taxon>Hyphomicrobiales</taxon>
        <taxon>Aurantimonadaceae</taxon>
        <taxon>Aurantimonas</taxon>
    </lineage>
</organism>
<dbReference type="BioCyc" id="AURANTIMONAS:SI859A1_01917-MONOMER"/>
<evidence type="ECO:0008006" key="3">
    <source>
        <dbReference type="Google" id="ProtNLM"/>
    </source>
</evidence>
<reference evidence="1 2" key="1">
    <citation type="journal article" date="2008" name="Appl. Environ. Microbiol.">
        <title>Genomic insights into Mn(II) oxidation by the marine alphaproteobacterium Aurantimonas sp. strain SI85-9A1.</title>
        <authorList>
            <person name="Dick G.J."/>
            <person name="Podell S."/>
            <person name="Johnson H.A."/>
            <person name="Rivera-Espinoza Y."/>
            <person name="Bernier-Latmani R."/>
            <person name="McCarthy J.K."/>
            <person name="Torpey J.W."/>
            <person name="Clement B.G."/>
            <person name="Gaasterland T."/>
            <person name="Tebo B.M."/>
        </authorList>
    </citation>
    <scope>NUCLEOTIDE SEQUENCE [LARGE SCALE GENOMIC DNA]</scope>
    <source>
        <strain evidence="1 2">SI85-9A1</strain>
    </source>
</reference>
<protein>
    <recommendedName>
        <fullName evidence="3">DUF4145 domain-containing protein</fullName>
    </recommendedName>
</protein>